<evidence type="ECO:0000256" key="6">
    <source>
        <dbReference type="ARBA" id="ARBA00022806"/>
    </source>
</evidence>
<proteinExistence type="inferred from homology"/>
<evidence type="ECO:0000259" key="15">
    <source>
        <dbReference type="PROSITE" id="PS51198"/>
    </source>
</evidence>
<evidence type="ECO:0000256" key="13">
    <source>
        <dbReference type="ARBA" id="ARBA00034808"/>
    </source>
</evidence>
<comment type="catalytic activity">
    <reaction evidence="14">
        <text>ATP + H2O = ADP + phosphate + H(+)</text>
        <dbReference type="Rhea" id="RHEA:13065"/>
        <dbReference type="ChEBI" id="CHEBI:15377"/>
        <dbReference type="ChEBI" id="CHEBI:15378"/>
        <dbReference type="ChEBI" id="CHEBI:30616"/>
        <dbReference type="ChEBI" id="CHEBI:43474"/>
        <dbReference type="ChEBI" id="CHEBI:456216"/>
        <dbReference type="EC" id="5.6.2.4"/>
    </reaction>
</comment>
<dbReference type="GO" id="GO:0000725">
    <property type="term" value="P:recombinational repair"/>
    <property type="evidence" value="ECO:0007669"/>
    <property type="project" value="TreeGrafter"/>
</dbReference>
<dbReference type="Pfam" id="PF13361">
    <property type="entry name" value="UvrD_C"/>
    <property type="match status" value="1"/>
</dbReference>
<dbReference type="PANTHER" id="PTHR11070:SF55">
    <property type="entry name" value="DNA 3'-5' HELICASE"/>
    <property type="match status" value="1"/>
</dbReference>
<sequence length="955" mass="105907">MTYNAFGAQLLKEHALRIGLEPDARVVVDALKYQLAFRVVANTEVDLASVGFSPMSAVSDMMTLDQALANYMVEPFTVAQYCDELVKKYLATNYENEDHAKFVDTLQKRSRLCALISEYRQAKINHSVIDYSDQIRLAALAARESPAMREKLREDFDIVLLDEYQDTSISQRDLLMSLFGNSYPIMAVGDPCQAIYRWRGAEISNMDNFAIDFPVVRDGESSPCPTYSLTKNRRSSSEILAAANDLSAPVRAIHDNVPELVVGREDLPPACIETNVFSTFPEEIDWIASRIAQLGTDHKWNECAVLVREKKNVDLIVERLEAVGVPVQVADAASLFAMPEVREVLSYLQVLADPCANPSLVRILQGPRWAIGARDLAILGKHGAFLSNDRPDLTGLSIDAQLEHIVSGVDRADRVSLLDALELSDDPTFSYSDEARLRMKLLAAELRELRRHLGESTVDIINRIIRVTGLGVEAMIRNQHAGGTRFDRLATLLDVAGNFSDIDGQVGLQAFLAFVSDSDRFNSSVEAELPLNNNAVTVMSIHKAKGLEFPIVALPGITKNVFPSTVAEHYWVTRPAVIPPAVLTTASDPGLLRFPGIIENFKKDYDEFKLHSRSLSELDETRLAYVAVTRAQHTLLATSSWWGRTQSRRRGPSIFMDKLHEHDTAPGNWCPDPGAQAKNPLLEYRVLRQWPAKLAKDVAAHIRKAAQLVLGVTSDTDSELSVADREQLSQWDQDIEVIVQRATQAPQQVKSVRLPGSLTASQVLNLAKDPEGFAQNLVRPMPRQPSAVADRGTRFHAWVETFYGVRGLYLPDELPGSVDSQIYSDQDLDDLCARFKSGRFSERTPSGMEVPFALVVAGRTIRGRIDAVFTGSLDDPTNSQQWLVVDWKTGPVGSADELQLAIYRHAWAKISGIDPDQVSAAFYYVADDVVVKSENPLSLEKLEELIHASTSTIKS</sequence>
<evidence type="ECO:0000256" key="14">
    <source>
        <dbReference type="ARBA" id="ARBA00048988"/>
    </source>
</evidence>
<dbReference type="InterPro" id="IPR014017">
    <property type="entry name" value="DNA_helicase_UvrD-like_C"/>
</dbReference>
<dbReference type="EMBL" id="CAESAJ010000049">
    <property type="protein sequence ID" value="CAB4336349.1"/>
    <property type="molecule type" value="Genomic_DNA"/>
</dbReference>
<keyword evidence="9" id="KW-0238">DNA-binding</keyword>
<keyword evidence="4" id="KW-0227">DNA damage</keyword>
<evidence type="ECO:0000256" key="4">
    <source>
        <dbReference type="ARBA" id="ARBA00022763"/>
    </source>
</evidence>
<evidence type="ECO:0000259" key="16">
    <source>
        <dbReference type="PROSITE" id="PS51217"/>
    </source>
</evidence>
<keyword evidence="8" id="KW-0067">ATP-binding</keyword>
<keyword evidence="3" id="KW-0547">Nucleotide-binding</keyword>
<dbReference type="InterPro" id="IPR000212">
    <property type="entry name" value="DNA_helicase_UvrD/REP"/>
</dbReference>
<dbReference type="SUPFAM" id="SSF52540">
    <property type="entry name" value="P-loop containing nucleoside triphosphate hydrolases"/>
    <property type="match status" value="1"/>
</dbReference>
<dbReference type="Pfam" id="PF00580">
    <property type="entry name" value="UvrD-helicase"/>
    <property type="match status" value="1"/>
</dbReference>
<evidence type="ECO:0000256" key="2">
    <source>
        <dbReference type="ARBA" id="ARBA00022722"/>
    </source>
</evidence>
<dbReference type="EC" id="5.6.2.4" evidence="13"/>
<name>A0A6J5Z772_9ZZZZ</name>
<keyword evidence="5" id="KW-0378">Hydrolase</keyword>
<dbReference type="GO" id="GO:0043138">
    <property type="term" value="F:3'-5' DNA helicase activity"/>
    <property type="evidence" value="ECO:0007669"/>
    <property type="project" value="UniProtKB-EC"/>
</dbReference>
<dbReference type="InterPro" id="IPR011604">
    <property type="entry name" value="PDDEXK-like_dom_sf"/>
</dbReference>
<dbReference type="PANTHER" id="PTHR11070">
    <property type="entry name" value="UVRD / RECB / PCRA DNA HELICASE FAMILY MEMBER"/>
    <property type="match status" value="1"/>
</dbReference>
<dbReference type="InterPro" id="IPR027417">
    <property type="entry name" value="P-loop_NTPase"/>
</dbReference>
<reference evidence="17" key="1">
    <citation type="submission" date="2020-05" db="EMBL/GenBank/DDBJ databases">
        <authorList>
            <person name="Chiriac C."/>
            <person name="Salcher M."/>
            <person name="Ghai R."/>
            <person name="Kavagutti S V."/>
        </authorList>
    </citation>
    <scope>NUCLEOTIDE SEQUENCE</scope>
</reference>
<evidence type="ECO:0000256" key="5">
    <source>
        <dbReference type="ARBA" id="ARBA00022801"/>
    </source>
</evidence>
<dbReference type="InterPro" id="IPR013986">
    <property type="entry name" value="DExx_box_DNA_helicase_dom_sf"/>
</dbReference>
<evidence type="ECO:0000256" key="10">
    <source>
        <dbReference type="ARBA" id="ARBA00023204"/>
    </source>
</evidence>
<protein>
    <recommendedName>
        <fullName evidence="13">DNA 3'-5' helicase</fullName>
        <ecNumber evidence="13">5.6.2.4</ecNumber>
    </recommendedName>
</protein>
<feature type="domain" description="UvrD-like helicase C-terminal" evidence="16">
    <location>
        <begin position="237"/>
        <end position="546"/>
    </location>
</feature>
<dbReference type="PROSITE" id="PS51198">
    <property type="entry name" value="UVRD_HELICASE_ATP_BIND"/>
    <property type="match status" value="1"/>
</dbReference>
<evidence type="ECO:0000313" key="17">
    <source>
        <dbReference type="EMBL" id="CAB4336349.1"/>
    </source>
</evidence>
<dbReference type="PROSITE" id="PS51217">
    <property type="entry name" value="UVRD_HELICASE_CTER"/>
    <property type="match status" value="1"/>
</dbReference>
<evidence type="ECO:0000256" key="8">
    <source>
        <dbReference type="ARBA" id="ARBA00022840"/>
    </source>
</evidence>
<dbReference type="Gene3D" id="3.90.320.10">
    <property type="match status" value="1"/>
</dbReference>
<dbReference type="Gene3D" id="1.10.486.10">
    <property type="entry name" value="PCRA, domain 4"/>
    <property type="match status" value="1"/>
</dbReference>
<dbReference type="Pfam" id="PF12705">
    <property type="entry name" value="PDDEXK_1"/>
    <property type="match status" value="1"/>
</dbReference>
<gene>
    <name evidence="17" type="ORF">UFOPK3770_00596</name>
</gene>
<keyword evidence="11" id="KW-0413">Isomerase</keyword>
<keyword evidence="6" id="KW-0347">Helicase</keyword>
<comment type="similarity">
    <text evidence="1">Belongs to the helicase family. UvrD subfamily.</text>
</comment>
<evidence type="ECO:0000256" key="3">
    <source>
        <dbReference type="ARBA" id="ARBA00022741"/>
    </source>
</evidence>
<dbReference type="Gene3D" id="3.40.50.300">
    <property type="entry name" value="P-loop containing nucleotide triphosphate hydrolases"/>
    <property type="match status" value="3"/>
</dbReference>
<evidence type="ECO:0000256" key="7">
    <source>
        <dbReference type="ARBA" id="ARBA00022839"/>
    </source>
</evidence>
<feature type="domain" description="UvrD-like helicase ATP-binding" evidence="15">
    <location>
        <begin position="1"/>
        <end position="236"/>
    </location>
</feature>
<keyword evidence="10" id="KW-0234">DNA repair</keyword>
<keyword evidence="7" id="KW-0269">Exonuclease</keyword>
<dbReference type="AlphaFoldDB" id="A0A6J5Z772"/>
<dbReference type="GO" id="GO:0005829">
    <property type="term" value="C:cytosol"/>
    <property type="evidence" value="ECO:0007669"/>
    <property type="project" value="TreeGrafter"/>
</dbReference>
<dbReference type="GO" id="GO:0033202">
    <property type="term" value="C:DNA helicase complex"/>
    <property type="evidence" value="ECO:0007669"/>
    <property type="project" value="TreeGrafter"/>
</dbReference>
<keyword evidence="2" id="KW-0540">Nuclease</keyword>
<dbReference type="CDD" id="cd17932">
    <property type="entry name" value="DEXQc_UvrD"/>
    <property type="match status" value="1"/>
</dbReference>
<dbReference type="GO" id="GO:0005524">
    <property type="term" value="F:ATP binding"/>
    <property type="evidence" value="ECO:0007669"/>
    <property type="project" value="UniProtKB-KW"/>
</dbReference>
<dbReference type="InterPro" id="IPR014016">
    <property type="entry name" value="UvrD-like_ATP-bd"/>
</dbReference>
<organism evidence="17">
    <name type="scientific">freshwater metagenome</name>
    <dbReference type="NCBI Taxonomy" id="449393"/>
    <lineage>
        <taxon>unclassified sequences</taxon>
        <taxon>metagenomes</taxon>
        <taxon>ecological metagenomes</taxon>
    </lineage>
</organism>
<evidence type="ECO:0000256" key="1">
    <source>
        <dbReference type="ARBA" id="ARBA00009922"/>
    </source>
</evidence>
<dbReference type="Gene3D" id="1.10.10.160">
    <property type="match status" value="1"/>
</dbReference>
<evidence type="ECO:0000256" key="12">
    <source>
        <dbReference type="ARBA" id="ARBA00034617"/>
    </source>
</evidence>
<dbReference type="InterPro" id="IPR038726">
    <property type="entry name" value="PDDEXK_AddAB-type"/>
</dbReference>
<dbReference type="GO" id="GO:0004527">
    <property type="term" value="F:exonuclease activity"/>
    <property type="evidence" value="ECO:0007669"/>
    <property type="project" value="UniProtKB-KW"/>
</dbReference>
<comment type="catalytic activity">
    <reaction evidence="12">
        <text>Couples ATP hydrolysis with the unwinding of duplex DNA by translocating in the 3'-5' direction.</text>
        <dbReference type="EC" id="5.6.2.4"/>
    </reaction>
</comment>
<accession>A0A6J5Z772</accession>
<evidence type="ECO:0000256" key="9">
    <source>
        <dbReference type="ARBA" id="ARBA00023125"/>
    </source>
</evidence>
<evidence type="ECO:0000256" key="11">
    <source>
        <dbReference type="ARBA" id="ARBA00023235"/>
    </source>
</evidence>
<dbReference type="GO" id="GO:0003677">
    <property type="term" value="F:DNA binding"/>
    <property type="evidence" value="ECO:0007669"/>
    <property type="project" value="UniProtKB-KW"/>
</dbReference>